<dbReference type="AlphaFoldDB" id="A0AAD6WQ05"/>
<dbReference type="Proteomes" id="UP001218188">
    <property type="component" value="Unassembled WGS sequence"/>
</dbReference>
<evidence type="ECO:0000256" key="1">
    <source>
        <dbReference type="SAM" id="MobiDB-lite"/>
    </source>
</evidence>
<evidence type="ECO:0000313" key="2">
    <source>
        <dbReference type="EMBL" id="KAJ7022808.1"/>
    </source>
</evidence>
<reference evidence="2" key="1">
    <citation type="submission" date="2023-03" db="EMBL/GenBank/DDBJ databases">
        <title>Massive genome expansion in bonnet fungi (Mycena s.s.) driven by repeated elements and novel gene families across ecological guilds.</title>
        <authorList>
            <consortium name="Lawrence Berkeley National Laboratory"/>
            <person name="Harder C.B."/>
            <person name="Miyauchi S."/>
            <person name="Viragh M."/>
            <person name="Kuo A."/>
            <person name="Thoen E."/>
            <person name="Andreopoulos B."/>
            <person name="Lu D."/>
            <person name="Skrede I."/>
            <person name="Drula E."/>
            <person name="Henrissat B."/>
            <person name="Morin E."/>
            <person name="Kohler A."/>
            <person name="Barry K."/>
            <person name="LaButti K."/>
            <person name="Morin E."/>
            <person name="Salamov A."/>
            <person name="Lipzen A."/>
            <person name="Mereny Z."/>
            <person name="Hegedus B."/>
            <person name="Baldrian P."/>
            <person name="Stursova M."/>
            <person name="Weitz H."/>
            <person name="Taylor A."/>
            <person name="Grigoriev I.V."/>
            <person name="Nagy L.G."/>
            <person name="Martin F."/>
            <person name="Kauserud H."/>
        </authorList>
    </citation>
    <scope>NUCLEOTIDE SEQUENCE</scope>
    <source>
        <strain evidence="2">CBHHK200</strain>
    </source>
</reference>
<accession>A0AAD6WQ05</accession>
<evidence type="ECO:0000313" key="3">
    <source>
        <dbReference type="Proteomes" id="UP001218188"/>
    </source>
</evidence>
<keyword evidence="3" id="KW-1185">Reference proteome</keyword>
<proteinExistence type="predicted"/>
<dbReference type="EMBL" id="JARJCM010000202">
    <property type="protein sequence ID" value="KAJ7022808.1"/>
    <property type="molecule type" value="Genomic_DNA"/>
</dbReference>
<organism evidence="2 3">
    <name type="scientific">Mycena alexandri</name>
    <dbReference type="NCBI Taxonomy" id="1745969"/>
    <lineage>
        <taxon>Eukaryota</taxon>
        <taxon>Fungi</taxon>
        <taxon>Dikarya</taxon>
        <taxon>Basidiomycota</taxon>
        <taxon>Agaricomycotina</taxon>
        <taxon>Agaricomycetes</taxon>
        <taxon>Agaricomycetidae</taxon>
        <taxon>Agaricales</taxon>
        <taxon>Marasmiineae</taxon>
        <taxon>Mycenaceae</taxon>
        <taxon>Mycena</taxon>
    </lineage>
</organism>
<protein>
    <submittedName>
        <fullName evidence="2">Uncharacterized protein</fullName>
    </submittedName>
</protein>
<gene>
    <name evidence="2" type="ORF">C8F04DRAFT_1194161</name>
</gene>
<name>A0AAD6WQ05_9AGAR</name>
<comment type="caution">
    <text evidence="2">The sequence shown here is derived from an EMBL/GenBank/DDBJ whole genome shotgun (WGS) entry which is preliminary data.</text>
</comment>
<feature type="region of interest" description="Disordered" evidence="1">
    <location>
        <begin position="60"/>
        <end position="86"/>
    </location>
</feature>
<sequence length="140" mass="15343">MYPDCGHLLKAQGTLRTTVGWVPRPADPISFSGRDSRLRQRQLGGMGVWSCPIEQTPIVGTFRPRHAPSSNRGPTPAATPGPMSEDLSQKDLIALVRRQLNRWLLTPGKLSKANKTDLKSKLLDPKYGFTTDKPAISGPI</sequence>